<protein>
    <recommendedName>
        <fullName evidence="2">SMODS and SLOG-associating 2TM effector domain-containing protein</fullName>
    </recommendedName>
</protein>
<feature type="compositionally biased region" description="Polar residues" evidence="1">
    <location>
        <begin position="355"/>
        <end position="370"/>
    </location>
</feature>
<evidence type="ECO:0000313" key="3">
    <source>
        <dbReference type="EMBL" id="KAG5636332.1"/>
    </source>
</evidence>
<dbReference type="AlphaFoldDB" id="A0A9P7FPY3"/>
<reference evidence="3" key="1">
    <citation type="submission" date="2021-02" db="EMBL/GenBank/DDBJ databases">
        <authorList>
            <person name="Nieuwenhuis M."/>
            <person name="Van De Peppel L.J.J."/>
        </authorList>
    </citation>
    <scope>NUCLEOTIDE SEQUENCE</scope>
    <source>
        <strain evidence="3">D49</strain>
    </source>
</reference>
<comment type="caution">
    <text evidence="3">The sequence shown here is derived from an EMBL/GenBank/DDBJ whole genome shotgun (WGS) entry which is preliminary data.</text>
</comment>
<feature type="compositionally biased region" description="Polar residues" evidence="1">
    <location>
        <begin position="271"/>
        <end position="283"/>
    </location>
</feature>
<feature type="compositionally biased region" description="Acidic residues" evidence="1">
    <location>
        <begin position="291"/>
        <end position="300"/>
    </location>
</feature>
<dbReference type="InterPro" id="IPR041622">
    <property type="entry name" value="SLATT_fungi"/>
</dbReference>
<organism evidence="3 4">
    <name type="scientific">Sphagnurus paluster</name>
    <dbReference type="NCBI Taxonomy" id="117069"/>
    <lineage>
        <taxon>Eukaryota</taxon>
        <taxon>Fungi</taxon>
        <taxon>Dikarya</taxon>
        <taxon>Basidiomycota</taxon>
        <taxon>Agaricomycotina</taxon>
        <taxon>Agaricomycetes</taxon>
        <taxon>Agaricomycetidae</taxon>
        <taxon>Agaricales</taxon>
        <taxon>Tricholomatineae</taxon>
        <taxon>Lyophyllaceae</taxon>
        <taxon>Sphagnurus</taxon>
    </lineage>
</organism>
<keyword evidence="4" id="KW-1185">Reference proteome</keyword>
<proteinExistence type="predicted"/>
<evidence type="ECO:0000256" key="1">
    <source>
        <dbReference type="SAM" id="MobiDB-lite"/>
    </source>
</evidence>
<dbReference type="Proteomes" id="UP000717328">
    <property type="component" value="Unassembled WGS sequence"/>
</dbReference>
<accession>A0A9P7FPY3</accession>
<dbReference type="OrthoDB" id="3245801at2759"/>
<gene>
    <name evidence="3" type="ORF">H0H81_008383</name>
</gene>
<feature type="compositionally biased region" description="Low complexity" evidence="1">
    <location>
        <begin position="246"/>
        <end position="258"/>
    </location>
</feature>
<feature type="compositionally biased region" description="Acidic residues" evidence="1">
    <location>
        <begin position="1"/>
        <end position="11"/>
    </location>
</feature>
<feature type="region of interest" description="Disordered" evidence="1">
    <location>
        <begin position="1"/>
        <end position="106"/>
    </location>
</feature>
<dbReference type="EMBL" id="JABCKI010005946">
    <property type="protein sequence ID" value="KAG5636332.1"/>
    <property type="molecule type" value="Genomic_DNA"/>
</dbReference>
<dbReference type="NCBIfam" id="NF033635">
    <property type="entry name" value="SLATT_fungal"/>
    <property type="match status" value="1"/>
</dbReference>
<reference evidence="3" key="2">
    <citation type="submission" date="2021-10" db="EMBL/GenBank/DDBJ databases">
        <title>Phylogenomics reveals ancestral predisposition of the termite-cultivated fungus Termitomyces towards a domesticated lifestyle.</title>
        <authorList>
            <person name="Auxier B."/>
            <person name="Grum-Grzhimaylo A."/>
            <person name="Cardenas M.E."/>
            <person name="Lodge J.D."/>
            <person name="Laessoe T."/>
            <person name="Pedersen O."/>
            <person name="Smith M.E."/>
            <person name="Kuyper T.W."/>
            <person name="Franco-Molano E.A."/>
            <person name="Baroni T.J."/>
            <person name="Aanen D.K."/>
        </authorList>
    </citation>
    <scope>NUCLEOTIDE SEQUENCE</scope>
    <source>
        <strain evidence="3">D49</strain>
    </source>
</reference>
<sequence length="739" mass="79870">MSEDMSQDPDQELLRDDFSTNDGPSYTPASEEFIPISDAPDSGFIDTPDPTDPDWMTTQYTPEDTSHSPNQGFATSPDPSVADFEETPGQGFVTSSGAPVEDFEETPGQDFVTSAGVADFTDTADSPAPGAMPTPEPGFVSTGDPEPMPAADFSSTVALASVPSITAPVPITGPGAALSNPNETEDPIDEPSTTAPAPIRGHGAPRSNVYETEDPLDEPSTSTQQPSPRYPSAVDYSVALASVRSATTPAPTTGPGAPRSNAYETEGPINEPSTSTRQQSSHYSPAADRSDDYETEDPLDEPATSTQQPAPRYPPAVDYNVALASVPSTTAPAPTKGPSAPRSNAYEEVPLDEPSASTQQPSSRHSSAVDSNVAGPSRRRGAVRQVSFADDAVSEEPTRRASQLIDRPLPLLPQDLEQGGTRFLRQMRAIDSQVQQVQQVTYPVDFKNKIYPLDLDQDKLLRYRGRQPRIVALENRILNMVRLLGPDKTATANQAQYQGRLLRVSLPLSNQVQPRRVHEMHGTSNLIHLRGPGRFIVSLPLGPGKNLDLGTFRTVCLSKALLFGVSHTPFMIQRDDFPKIYKLVTLDRMCTILNADRVTPGKTRQTVGQRLEPTLKTARAQRDKYASNAKLTGYTLNIAIGMQIMLGALTTGLSAATTSRRASLATAILGGLATLVASYLARSRTTNEPEQSIAHVKDLEHFIRECEAFEMDFGNAFGREMDEQLEGFRTRFEELLGNA</sequence>
<feature type="compositionally biased region" description="Polar residues" evidence="1">
    <location>
        <begin position="59"/>
        <end position="78"/>
    </location>
</feature>
<feature type="region of interest" description="Disordered" evidence="1">
    <location>
        <begin position="120"/>
        <end position="402"/>
    </location>
</feature>
<feature type="domain" description="SMODS and SLOG-associating 2TM effector" evidence="2">
    <location>
        <begin position="618"/>
        <end position="738"/>
    </location>
</feature>
<dbReference type="Pfam" id="PF18142">
    <property type="entry name" value="SLATT_fungal"/>
    <property type="match status" value="1"/>
</dbReference>
<evidence type="ECO:0000313" key="4">
    <source>
        <dbReference type="Proteomes" id="UP000717328"/>
    </source>
</evidence>
<name>A0A9P7FPY3_9AGAR</name>
<evidence type="ECO:0000259" key="2">
    <source>
        <dbReference type="Pfam" id="PF18142"/>
    </source>
</evidence>